<dbReference type="SUPFAM" id="SSF53756">
    <property type="entry name" value="UDP-Glycosyltransferase/glycogen phosphorylase"/>
    <property type="match status" value="1"/>
</dbReference>
<evidence type="ECO:0000256" key="4">
    <source>
        <dbReference type="RuleBase" id="RU003718"/>
    </source>
</evidence>
<evidence type="ECO:0000256" key="2">
    <source>
        <dbReference type="ARBA" id="ARBA00022679"/>
    </source>
</evidence>
<dbReference type="Proteomes" id="UP000306102">
    <property type="component" value="Unassembled WGS sequence"/>
</dbReference>
<feature type="region of interest" description="Disordered" evidence="6">
    <location>
        <begin position="419"/>
        <end position="438"/>
    </location>
</feature>
<evidence type="ECO:0000256" key="5">
    <source>
        <dbReference type="RuleBase" id="RU362057"/>
    </source>
</evidence>
<keyword evidence="3" id="KW-0284">Flavonoid biosynthesis</keyword>
<dbReference type="PANTHER" id="PTHR48047">
    <property type="entry name" value="GLYCOSYLTRANSFERASE"/>
    <property type="match status" value="1"/>
</dbReference>
<protein>
    <recommendedName>
        <fullName evidence="5">Glycosyltransferase</fullName>
        <ecNumber evidence="5">2.4.1.-</ecNumber>
    </recommendedName>
</protein>
<dbReference type="EMBL" id="SDRB02001087">
    <property type="protein sequence ID" value="THG21952.1"/>
    <property type="molecule type" value="Genomic_DNA"/>
</dbReference>
<evidence type="ECO:0000256" key="1">
    <source>
        <dbReference type="ARBA" id="ARBA00009995"/>
    </source>
</evidence>
<reference evidence="7 8" key="1">
    <citation type="journal article" date="2018" name="Proc. Natl. Acad. Sci. U.S.A.">
        <title>Draft genome sequence of Camellia sinensis var. sinensis provides insights into the evolution of the tea genome and tea quality.</title>
        <authorList>
            <person name="Wei C."/>
            <person name="Yang H."/>
            <person name="Wang S."/>
            <person name="Zhao J."/>
            <person name="Liu C."/>
            <person name="Gao L."/>
            <person name="Xia E."/>
            <person name="Lu Y."/>
            <person name="Tai Y."/>
            <person name="She G."/>
            <person name="Sun J."/>
            <person name="Cao H."/>
            <person name="Tong W."/>
            <person name="Gao Q."/>
            <person name="Li Y."/>
            <person name="Deng W."/>
            <person name="Jiang X."/>
            <person name="Wang W."/>
            <person name="Chen Q."/>
            <person name="Zhang S."/>
            <person name="Li H."/>
            <person name="Wu J."/>
            <person name="Wang P."/>
            <person name="Li P."/>
            <person name="Shi C."/>
            <person name="Zheng F."/>
            <person name="Jian J."/>
            <person name="Huang B."/>
            <person name="Shan D."/>
            <person name="Shi M."/>
            <person name="Fang C."/>
            <person name="Yue Y."/>
            <person name="Li F."/>
            <person name="Li D."/>
            <person name="Wei S."/>
            <person name="Han B."/>
            <person name="Jiang C."/>
            <person name="Yin Y."/>
            <person name="Xia T."/>
            <person name="Zhang Z."/>
            <person name="Bennetzen J.L."/>
            <person name="Zhao S."/>
            <person name="Wan X."/>
        </authorList>
    </citation>
    <scope>NUCLEOTIDE SEQUENCE [LARGE SCALE GENOMIC DNA]</scope>
    <source>
        <strain evidence="8">cv. Shuchazao</strain>
        <tissue evidence="7">Leaf</tissue>
    </source>
</reference>
<feature type="compositionally biased region" description="Polar residues" evidence="6">
    <location>
        <begin position="531"/>
        <end position="540"/>
    </location>
</feature>
<evidence type="ECO:0000313" key="7">
    <source>
        <dbReference type="EMBL" id="THG21952.1"/>
    </source>
</evidence>
<dbReference type="PROSITE" id="PS00375">
    <property type="entry name" value="UDPGT"/>
    <property type="match status" value="1"/>
</dbReference>
<dbReference type="FunFam" id="3.40.50.2000:FF:000047">
    <property type="entry name" value="Glycosyltransferase"/>
    <property type="match status" value="1"/>
</dbReference>
<dbReference type="STRING" id="542762.A0A4S4EYT3"/>
<evidence type="ECO:0000313" key="8">
    <source>
        <dbReference type="Proteomes" id="UP000306102"/>
    </source>
</evidence>
<dbReference type="GO" id="GO:0035251">
    <property type="term" value="F:UDP-glucosyltransferase activity"/>
    <property type="evidence" value="ECO:0007669"/>
    <property type="project" value="TreeGrafter"/>
</dbReference>
<sequence>MLKLHLIGQPSKLDYKRLFINKTKEKATHINLSIHYKLNGHGFPNSKASLHFVPFNGPCHMIPMIDRARLLAQQGVIVTIVTTPLSANRFTTVIAQAQQSGLQIKFLQLRFPCLEAGLPEGCEILDKVPSSDMAQKFYVATNQYVTTTIGTTVWLVFHGTCRFSLFLSHNIRTHMVFDEYKVLEESEYFVVPCLPDRIKLTKAQLPEYVKEYQKAKGNKVWCIGPVWLCNEDRLDKAERGNEPAIDARHCLNWHDSQQPRTVVYVCLGSLSRQALSQMIEIGLGLEASKEAFIWVIRDEVEELEKWNLEDGFEERTKDRGLSIRGWALQVLILSHRAIGGFVTHCGWNSTLEGICAGVPMTTWPIFGEQFCNEKLIVQVLRIGVSVGVEVPTRWGEKEKVGVLVHKDNVVKAIDKLMDGGEEGEERRKRARQPGEMTKRAMEEGGSSLLHMAMLIQDIMKRQLLGNERERERERESTIVEYMKFSEHWKQSSSLRWTSTIPVRGFSGSHNRRRLWERAKEFNEEKHRYDTQGAQTSEHRA</sequence>
<name>A0A4S4EYT3_CAMSN</name>
<feature type="compositionally biased region" description="Basic and acidic residues" evidence="6">
    <location>
        <begin position="520"/>
        <end position="529"/>
    </location>
</feature>
<dbReference type="InterPro" id="IPR035595">
    <property type="entry name" value="UDP_glycos_trans_CS"/>
</dbReference>
<keyword evidence="2 4" id="KW-0808">Transferase</keyword>
<keyword evidence="8" id="KW-1185">Reference proteome</keyword>
<dbReference type="Gene3D" id="3.40.50.2000">
    <property type="entry name" value="Glycogen Phosphorylase B"/>
    <property type="match status" value="3"/>
</dbReference>
<organism evidence="7 8">
    <name type="scientific">Camellia sinensis var. sinensis</name>
    <name type="common">China tea</name>
    <dbReference type="NCBI Taxonomy" id="542762"/>
    <lineage>
        <taxon>Eukaryota</taxon>
        <taxon>Viridiplantae</taxon>
        <taxon>Streptophyta</taxon>
        <taxon>Embryophyta</taxon>
        <taxon>Tracheophyta</taxon>
        <taxon>Spermatophyta</taxon>
        <taxon>Magnoliopsida</taxon>
        <taxon>eudicotyledons</taxon>
        <taxon>Gunneridae</taxon>
        <taxon>Pentapetalae</taxon>
        <taxon>asterids</taxon>
        <taxon>Ericales</taxon>
        <taxon>Theaceae</taxon>
        <taxon>Camellia</taxon>
    </lineage>
</organism>
<proteinExistence type="inferred from homology"/>
<evidence type="ECO:0000256" key="6">
    <source>
        <dbReference type="SAM" id="MobiDB-lite"/>
    </source>
</evidence>
<dbReference type="CDD" id="cd03784">
    <property type="entry name" value="GT1_Gtf-like"/>
    <property type="match status" value="1"/>
</dbReference>
<comment type="caution">
    <text evidence="7">The sequence shown here is derived from an EMBL/GenBank/DDBJ whole genome shotgun (WGS) entry which is preliminary data.</text>
</comment>
<evidence type="ECO:0000256" key="3">
    <source>
        <dbReference type="ARBA" id="ARBA00023241"/>
    </source>
</evidence>
<accession>A0A4S4EYT3</accession>
<keyword evidence="4" id="KW-0328">Glycosyltransferase</keyword>
<dbReference type="InterPro" id="IPR002213">
    <property type="entry name" value="UDP_glucos_trans"/>
</dbReference>
<dbReference type="PANTHER" id="PTHR48047:SF217">
    <property type="entry name" value="GLYCOSYLTRANSFERASE"/>
    <property type="match status" value="1"/>
</dbReference>
<comment type="similarity">
    <text evidence="1 4">Belongs to the UDP-glycosyltransferase family.</text>
</comment>
<feature type="region of interest" description="Disordered" evidence="6">
    <location>
        <begin position="520"/>
        <end position="540"/>
    </location>
</feature>
<dbReference type="GO" id="GO:0009813">
    <property type="term" value="P:flavonoid biosynthetic process"/>
    <property type="evidence" value="ECO:0007669"/>
    <property type="project" value="UniProtKB-KW"/>
</dbReference>
<dbReference type="Pfam" id="PF00201">
    <property type="entry name" value="UDPGT"/>
    <property type="match status" value="1"/>
</dbReference>
<dbReference type="AlphaFoldDB" id="A0A4S4EYT3"/>
<gene>
    <name evidence="7" type="ORF">TEA_000111</name>
</gene>
<dbReference type="EC" id="2.4.1.-" evidence="5"/>